<dbReference type="InterPro" id="IPR001460">
    <property type="entry name" value="PCN-bd_Tpept"/>
</dbReference>
<evidence type="ECO:0000256" key="1">
    <source>
        <dbReference type="ARBA" id="ARBA00004370"/>
    </source>
</evidence>
<dbReference type="Gene3D" id="3.30.450.330">
    <property type="match status" value="1"/>
</dbReference>
<dbReference type="GO" id="GO:0071555">
    <property type="term" value="P:cell wall organization"/>
    <property type="evidence" value="ECO:0007669"/>
    <property type="project" value="TreeGrafter"/>
</dbReference>
<dbReference type="SUPFAM" id="SSF56601">
    <property type="entry name" value="beta-lactamase/transpeptidase-like"/>
    <property type="match status" value="1"/>
</dbReference>
<reference evidence="8 9" key="1">
    <citation type="submission" date="2017-08" db="EMBL/GenBank/DDBJ databases">
        <title>Infants hospitalized years apart are colonized by the same room-sourced microbial strains.</title>
        <authorList>
            <person name="Brooks B."/>
            <person name="Olm M.R."/>
            <person name="Firek B.A."/>
            <person name="Baker R."/>
            <person name="Thomas B.C."/>
            <person name="Morowitz M.J."/>
            <person name="Banfield J.F."/>
        </authorList>
    </citation>
    <scope>NUCLEOTIDE SEQUENCE [LARGE SCALE GENOMIC DNA]</scope>
    <source>
        <strain evidence="8">S2_018_000_R2_101</strain>
    </source>
</reference>
<accession>A0A2W4ZXX1</accession>
<dbReference type="PANTHER" id="PTHR30627:SF1">
    <property type="entry name" value="PEPTIDOGLYCAN D,D-TRANSPEPTIDASE FTSI"/>
    <property type="match status" value="1"/>
</dbReference>
<feature type="domain" description="Penicillin-binding protein dimerisation" evidence="7">
    <location>
        <begin position="67"/>
        <end position="174"/>
    </location>
</feature>
<dbReference type="GO" id="GO:0005886">
    <property type="term" value="C:plasma membrane"/>
    <property type="evidence" value="ECO:0007669"/>
    <property type="project" value="TreeGrafter"/>
</dbReference>
<feature type="domain" description="Penicillin-binding protein transpeptidase" evidence="6">
    <location>
        <begin position="233"/>
        <end position="513"/>
    </location>
</feature>
<dbReference type="InterPro" id="IPR012338">
    <property type="entry name" value="Beta-lactam/transpept-like"/>
</dbReference>
<sequence length="564" mass="60701">MTTLVASPRRVREGRQRHASVALSHFRLMLLMLLFIGGTAAVATRLAWLSIFSDGGRGRASAGSLIPPRGDIFDRNGVPLARTIDAWSVGVHPGKIIGDKHALAEQLALLMPERDAQAYYRILTSKMNFTYLRRRAMPELVAQVNALGEPGMAFAREPERVYPQATLAAHVLGYNDIDGHGAQGMERALDARLIDPATRGKGAYLSIDTRVQAAMESELYAAMVKFSAIGATGIVLDVHTGEVIAMASLPVFNPNKVGASPDEARRNGVTQSVYELGSTFKPLTVAAGMDAGVIRSMSQRYDVSAPLQVGGFRIHDDHPGHGSFTVPEILVHSSNIGTARIADEMGQALMEKTFRALGFYGAPDIELREKGASITPRFWARTTVMTTAYGHGIAITPLQLANAYATLVNGGIWRPTTLLKRAPGQAPAGRRVFSDATSFRMRQLLRLVVQDGTGRRGDAPGFRVGGKTGTGEKPNGHGYDKHVNVSTFAAAFPMDAPRYVVLAMLDSPKGTADTFGFTTAAWNAAPVVKRVIERTGPMLGVIPDANRDIDTAELQSMVASKEEN</sequence>
<name>A0A2W4ZXX1_9SPHN</name>
<dbReference type="GO" id="GO:0004180">
    <property type="term" value="F:carboxypeptidase activity"/>
    <property type="evidence" value="ECO:0007669"/>
    <property type="project" value="UniProtKB-KW"/>
</dbReference>
<dbReference type="Proteomes" id="UP000249066">
    <property type="component" value="Unassembled WGS sequence"/>
</dbReference>
<dbReference type="Pfam" id="PF00905">
    <property type="entry name" value="Transpeptidase"/>
    <property type="match status" value="1"/>
</dbReference>
<dbReference type="AlphaFoldDB" id="A0A2W4ZXX1"/>
<organism evidence="8 9">
    <name type="scientific">Sphingomonas sanxanigenens</name>
    <dbReference type="NCBI Taxonomy" id="397260"/>
    <lineage>
        <taxon>Bacteria</taxon>
        <taxon>Pseudomonadati</taxon>
        <taxon>Pseudomonadota</taxon>
        <taxon>Alphaproteobacteria</taxon>
        <taxon>Sphingomonadales</taxon>
        <taxon>Sphingomonadaceae</taxon>
        <taxon>Sphingomonas</taxon>
    </lineage>
</organism>
<evidence type="ECO:0000256" key="4">
    <source>
        <dbReference type="SAM" id="MobiDB-lite"/>
    </source>
</evidence>
<evidence type="ECO:0000256" key="5">
    <source>
        <dbReference type="SAM" id="Phobius"/>
    </source>
</evidence>
<proteinExistence type="predicted"/>
<dbReference type="Gene3D" id="3.40.710.10">
    <property type="entry name" value="DD-peptidase/beta-lactamase superfamily"/>
    <property type="match status" value="1"/>
</dbReference>
<evidence type="ECO:0000313" key="9">
    <source>
        <dbReference type="Proteomes" id="UP000249066"/>
    </source>
</evidence>
<feature type="transmembrane region" description="Helical" evidence="5">
    <location>
        <begin position="21"/>
        <end position="43"/>
    </location>
</feature>
<evidence type="ECO:0000256" key="2">
    <source>
        <dbReference type="ARBA" id="ARBA00022645"/>
    </source>
</evidence>
<gene>
    <name evidence="8" type="ORF">DI623_15235</name>
</gene>
<evidence type="ECO:0000313" key="8">
    <source>
        <dbReference type="EMBL" id="PZO87173.1"/>
    </source>
</evidence>
<dbReference type="Gene3D" id="3.90.1310.10">
    <property type="entry name" value="Penicillin-binding protein 2a (Domain 2)"/>
    <property type="match status" value="1"/>
</dbReference>
<dbReference type="GO" id="GO:0016740">
    <property type="term" value="F:transferase activity"/>
    <property type="evidence" value="ECO:0007669"/>
    <property type="project" value="UniProtKB-KW"/>
</dbReference>
<dbReference type="InterPro" id="IPR005311">
    <property type="entry name" value="PBP_dimer"/>
</dbReference>
<dbReference type="InterPro" id="IPR050515">
    <property type="entry name" value="Beta-lactam/transpept"/>
</dbReference>
<keyword evidence="2" id="KW-0378">Hydrolase</keyword>
<dbReference type="SUPFAM" id="SSF56519">
    <property type="entry name" value="Penicillin binding protein dimerisation domain"/>
    <property type="match status" value="1"/>
</dbReference>
<evidence type="ECO:0000259" key="6">
    <source>
        <dbReference type="Pfam" id="PF00905"/>
    </source>
</evidence>
<dbReference type="InterPro" id="IPR036138">
    <property type="entry name" value="PBP_dimer_sf"/>
</dbReference>
<keyword evidence="2" id="KW-0121">Carboxypeptidase</keyword>
<evidence type="ECO:0000256" key="3">
    <source>
        <dbReference type="ARBA" id="ARBA00023136"/>
    </source>
</evidence>
<keyword evidence="5" id="KW-1133">Transmembrane helix</keyword>
<dbReference type="PANTHER" id="PTHR30627">
    <property type="entry name" value="PEPTIDOGLYCAN D,D-TRANSPEPTIDASE"/>
    <property type="match status" value="1"/>
</dbReference>
<keyword evidence="5" id="KW-0812">Transmembrane</keyword>
<dbReference type="EMBL" id="QFNN01000145">
    <property type="protein sequence ID" value="PZO87173.1"/>
    <property type="molecule type" value="Genomic_DNA"/>
</dbReference>
<keyword evidence="2" id="KW-0645">Protease</keyword>
<keyword evidence="8" id="KW-0808">Transferase</keyword>
<dbReference type="GO" id="GO:0008658">
    <property type="term" value="F:penicillin binding"/>
    <property type="evidence" value="ECO:0007669"/>
    <property type="project" value="InterPro"/>
</dbReference>
<comment type="subcellular location">
    <subcellularLocation>
        <location evidence="1">Membrane</location>
    </subcellularLocation>
</comment>
<evidence type="ECO:0000259" key="7">
    <source>
        <dbReference type="Pfam" id="PF03717"/>
    </source>
</evidence>
<protein>
    <submittedName>
        <fullName evidence="8">Peptidoglycan glycosyltransferase</fullName>
    </submittedName>
</protein>
<dbReference type="Pfam" id="PF03717">
    <property type="entry name" value="PBP_dimer"/>
    <property type="match status" value="1"/>
</dbReference>
<feature type="region of interest" description="Disordered" evidence="4">
    <location>
        <begin position="456"/>
        <end position="478"/>
    </location>
</feature>
<keyword evidence="3 5" id="KW-0472">Membrane</keyword>
<comment type="caution">
    <text evidence="8">The sequence shown here is derived from an EMBL/GenBank/DDBJ whole genome shotgun (WGS) entry which is preliminary data.</text>
</comment>